<gene>
    <name evidence="1" type="ORF">CGS49_06465</name>
</gene>
<evidence type="ECO:0000313" key="2">
    <source>
        <dbReference type="Proteomes" id="UP000220959"/>
    </source>
</evidence>
<comment type="caution">
    <text evidence="1">The sequence shown here is derived from an EMBL/GenBank/DDBJ whole genome shotgun (WGS) entry which is preliminary data.</text>
</comment>
<organism evidence="1 2">
    <name type="scientific">Faecalibacterium langellae</name>
    <dbReference type="NCBI Taxonomy" id="3435293"/>
    <lineage>
        <taxon>Bacteria</taxon>
        <taxon>Bacillati</taxon>
        <taxon>Bacillota</taxon>
        <taxon>Clostridia</taxon>
        <taxon>Eubacteriales</taxon>
        <taxon>Oscillospiraceae</taxon>
        <taxon>Faecalibacterium</taxon>
    </lineage>
</organism>
<protein>
    <submittedName>
        <fullName evidence="1">Branched-chain amino acid ABC transporter permease</fullName>
    </submittedName>
</protein>
<dbReference type="Proteomes" id="UP000220959">
    <property type="component" value="Unassembled WGS sequence"/>
</dbReference>
<proteinExistence type="predicted"/>
<name>A0ACC9CZL7_9FIRM</name>
<evidence type="ECO:0000313" key="1">
    <source>
        <dbReference type="EMBL" id="PDX61270.1"/>
    </source>
</evidence>
<keyword evidence="2" id="KW-1185">Reference proteome</keyword>
<reference evidence="1 2" key="1">
    <citation type="journal article" date="2017" name="Front. Microbiol.">
        <title>New Insights into the Diversity of the Genus Faecalibacterium.</title>
        <authorList>
            <person name="Benevides L."/>
            <person name="Burman S."/>
            <person name="Martin R."/>
            <person name="Robert V."/>
            <person name="Thomas M."/>
            <person name="Miquel S."/>
            <person name="Chain F."/>
            <person name="Sokol H."/>
            <person name="Bermudez-Humaran L.G."/>
            <person name="Morrison M."/>
            <person name="Langella P."/>
            <person name="Azevedo V.A."/>
            <person name="Chatel J.M."/>
            <person name="Soares S."/>
        </authorList>
    </citation>
    <scope>NUCLEOTIDE SEQUENCE [LARGE SCALE GENOMIC DNA]</scope>
    <source>
        <strain evidence="2">CNCM I-4541</strain>
    </source>
</reference>
<sequence length="342" mass="37088">MNTKRKTLKMPVRYLMNAILVVLLFVVLSYVTGNVLSTYQNKVLLTVGINIILAVSLNVATGYLGQLPLGHAGFMAVGAYACALFTKYSTLPRGISFAIGLVLACIVAGLFGVLIGIPALRLTGDYLAILTLGFGEIIRITLNNIDDVLGFKLFYGSKGLKNIPKYSNFTNVFICVVITCFLIHTMMKSRHGRAVLAIRDNEIAAESCGIQTTYYKVMAFAFSAAFAGMAGGLYACYIGVLTPSTFGFMKSIEILVMVVLGGMGSMLGSILSATVLTVLPEATRSFDSYRMVIYSLVLILMMIFRPGGLLGSYDFSMSRIVEKVLNGELFRKKNAKEGADHE</sequence>
<accession>A0ACC9CZL7</accession>
<dbReference type="EMBL" id="NMTR01000016">
    <property type="protein sequence ID" value="PDX61270.1"/>
    <property type="molecule type" value="Genomic_DNA"/>
</dbReference>